<dbReference type="KEGG" id="aht:ANTHELSMS3_04346"/>
<dbReference type="RefSeq" id="WP_094036639.1">
    <property type="nucleotide sequence ID" value="NZ_CP022540.1"/>
</dbReference>
<protein>
    <submittedName>
        <fullName evidence="2">Haloalkane dehalogenase</fullName>
    </submittedName>
</protein>
<dbReference type="PANTHER" id="PTHR43689:SF8">
    <property type="entry name" value="ALPHA_BETA-HYDROLASES SUPERFAMILY PROTEIN"/>
    <property type="match status" value="1"/>
</dbReference>
<organism evidence="2 3">
    <name type="scientific">Antarctobacter heliothermus</name>
    <dbReference type="NCBI Taxonomy" id="74033"/>
    <lineage>
        <taxon>Bacteria</taxon>
        <taxon>Pseudomonadati</taxon>
        <taxon>Pseudomonadota</taxon>
        <taxon>Alphaproteobacteria</taxon>
        <taxon>Rhodobacterales</taxon>
        <taxon>Roseobacteraceae</taxon>
        <taxon>Antarctobacter</taxon>
    </lineage>
</organism>
<accession>A0A222E9Q4</accession>
<keyword evidence="3" id="KW-1185">Reference proteome</keyword>
<dbReference type="InterPro" id="IPR029058">
    <property type="entry name" value="AB_hydrolase_fold"/>
</dbReference>
<proteinExistence type="predicted"/>
<dbReference type="EMBL" id="CP022540">
    <property type="protein sequence ID" value="ASP22949.1"/>
    <property type="molecule type" value="Genomic_DNA"/>
</dbReference>
<dbReference type="Gene3D" id="3.40.50.1820">
    <property type="entry name" value="alpha/beta hydrolase"/>
    <property type="match status" value="1"/>
</dbReference>
<dbReference type="PANTHER" id="PTHR43689">
    <property type="entry name" value="HYDROLASE"/>
    <property type="match status" value="1"/>
</dbReference>
<dbReference type="InterPro" id="IPR000073">
    <property type="entry name" value="AB_hydrolase_1"/>
</dbReference>
<feature type="domain" description="AB hydrolase-1" evidence="1">
    <location>
        <begin position="31"/>
        <end position="141"/>
    </location>
</feature>
<dbReference type="SUPFAM" id="SSF53474">
    <property type="entry name" value="alpha/beta-Hydrolases"/>
    <property type="match status" value="1"/>
</dbReference>
<dbReference type="Proteomes" id="UP000203589">
    <property type="component" value="Chromosome"/>
</dbReference>
<evidence type="ECO:0000259" key="1">
    <source>
        <dbReference type="Pfam" id="PF00561"/>
    </source>
</evidence>
<reference evidence="2 3" key="1">
    <citation type="submission" date="2017-07" db="EMBL/GenBank/DDBJ databases">
        <title>Genome Sequence of Antarctobacter heliothermus Strain SMS3 Isolated from a culture of the Diatom Skeletonema marinoi.</title>
        <authorList>
            <person name="Topel M."/>
            <person name="Pinder M.I.M."/>
            <person name="Johansson O.N."/>
            <person name="Kourtchenko O."/>
            <person name="Godhe A."/>
            <person name="Clarke A.K."/>
        </authorList>
    </citation>
    <scope>NUCLEOTIDE SEQUENCE [LARGE SCALE GENOMIC DNA]</scope>
    <source>
        <strain evidence="2 3">SMS3</strain>
    </source>
</reference>
<sequence length="272" mass="30009">MTVEWTENGRLTAGGKTLEYACYGPTPEKAPTLVLLHEGLGAVALWRDFPQALARATGFGVFAYSRAGYGQSDPANLPRPLDYMTREAVDVLPQVLDAIGFQRGVFVGHSDGATIAAIYAGSVSDQRVRALVLMAPHFFTEEAGLAEIAKAKTLYETGELRDKMARYHRDPDNTFRGWNDSWLHPGFKDWNVGDVIDYLRIPSLAVQGRDDQYGTLAQIEELDSRSYAPVETLILDDCRHSPHLDRPEQVVAGIAAFCARLERIEAAEPEVA</sequence>
<evidence type="ECO:0000313" key="3">
    <source>
        <dbReference type="Proteomes" id="UP000203589"/>
    </source>
</evidence>
<evidence type="ECO:0000313" key="2">
    <source>
        <dbReference type="EMBL" id="ASP22949.1"/>
    </source>
</evidence>
<dbReference type="Pfam" id="PF00561">
    <property type="entry name" value="Abhydrolase_1"/>
    <property type="match status" value="1"/>
</dbReference>
<dbReference type="OrthoDB" id="9779853at2"/>
<gene>
    <name evidence="2" type="ORF">ANTHELSMS3_04346</name>
</gene>
<name>A0A222E9Q4_9RHOB</name>
<dbReference type="AlphaFoldDB" id="A0A222E9Q4"/>